<gene>
    <name evidence="3" type="ORF">FLP10_03235</name>
</gene>
<evidence type="ECO:0000313" key="3">
    <source>
        <dbReference type="EMBL" id="QEO13538.1"/>
    </source>
</evidence>
<dbReference type="Proteomes" id="UP000324678">
    <property type="component" value="Chromosome"/>
</dbReference>
<organism evidence="3 4">
    <name type="scientific">Agromyces intestinalis</name>
    <dbReference type="NCBI Taxonomy" id="2592652"/>
    <lineage>
        <taxon>Bacteria</taxon>
        <taxon>Bacillati</taxon>
        <taxon>Actinomycetota</taxon>
        <taxon>Actinomycetes</taxon>
        <taxon>Micrococcales</taxon>
        <taxon>Microbacteriaceae</taxon>
        <taxon>Agromyces</taxon>
    </lineage>
</organism>
<feature type="transmembrane region" description="Helical" evidence="2">
    <location>
        <begin position="29"/>
        <end position="50"/>
    </location>
</feature>
<keyword evidence="2" id="KW-1133">Transmembrane helix</keyword>
<name>A0A5C1YD35_9MICO</name>
<reference evidence="3 4" key="1">
    <citation type="submission" date="2019-09" db="EMBL/GenBank/DDBJ databases">
        <title>Genome sequencing of strain KACC 19306.</title>
        <authorList>
            <person name="Heo J."/>
            <person name="Kim S.-J."/>
            <person name="Kim J.-S."/>
            <person name="Hong S.-B."/>
            <person name="Kwon S.-W."/>
        </authorList>
    </citation>
    <scope>NUCLEOTIDE SEQUENCE [LARGE SCALE GENOMIC DNA]</scope>
    <source>
        <strain evidence="3 4">KACC 19306</strain>
    </source>
</reference>
<dbReference type="AlphaFoldDB" id="A0A5C1YD35"/>
<keyword evidence="2" id="KW-0812">Transmembrane</keyword>
<dbReference type="OrthoDB" id="3261168at2"/>
<sequence length="134" mass="14722">MVFFAFALAIVLLAIVITLLLRRQLSEKYATLWLIISVLVLILAIFPGLLDGLTAVLGVQVPSNLLFSLAIVLLLGVGLHLSWELSRAEDELRRVAEEAAIARSRIDRLEDRLRRLDGPTDSADAEPGPDADHD</sequence>
<proteinExistence type="predicted"/>
<dbReference type="EMBL" id="CP043505">
    <property type="protein sequence ID" value="QEO13538.1"/>
    <property type="molecule type" value="Genomic_DNA"/>
</dbReference>
<accession>A0A5C1YD35</accession>
<keyword evidence="2" id="KW-0472">Membrane</keyword>
<evidence type="ECO:0000256" key="1">
    <source>
        <dbReference type="SAM" id="Coils"/>
    </source>
</evidence>
<dbReference type="InterPro" id="IPR019277">
    <property type="entry name" value="DUF2304"/>
</dbReference>
<dbReference type="RefSeq" id="WP_149159561.1">
    <property type="nucleotide sequence ID" value="NZ_CP043505.1"/>
</dbReference>
<feature type="transmembrane region" description="Helical" evidence="2">
    <location>
        <begin position="6"/>
        <end position="22"/>
    </location>
</feature>
<dbReference type="Pfam" id="PF10066">
    <property type="entry name" value="DUF2304"/>
    <property type="match status" value="1"/>
</dbReference>
<evidence type="ECO:0000313" key="4">
    <source>
        <dbReference type="Proteomes" id="UP000324678"/>
    </source>
</evidence>
<protein>
    <submittedName>
        <fullName evidence="3">DUF2304 domain-containing protein</fullName>
    </submittedName>
</protein>
<dbReference type="KEGG" id="ail:FLP10_03235"/>
<evidence type="ECO:0000256" key="2">
    <source>
        <dbReference type="SAM" id="Phobius"/>
    </source>
</evidence>
<keyword evidence="1" id="KW-0175">Coiled coil</keyword>
<keyword evidence="4" id="KW-1185">Reference proteome</keyword>
<feature type="coiled-coil region" evidence="1">
    <location>
        <begin position="85"/>
        <end position="112"/>
    </location>
</feature>
<feature type="transmembrane region" description="Helical" evidence="2">
    <location>
        <begin position="65"/>
        <end position="83"/>
    </location>
</feature>